<proteinExistence type="predicted"/>
<protein>
    <submittedName>
        <fullName evidence="1">Uncharacterized protein</fullName>
    </submittedName>
</protein>
<dbReference type="RefSeq" id="WP_143437257.1">
    <property type="nucleotide sequence ID" value="NZ_FZNS01000020.1"/>
</dbReference>
<dbReference type="Proteomes" id="UP000198310">
    <property type="component" value="Unassembled WGS sequence"/>
</dbReference>
<evidence type="ECO:0000313" key="2">
    <source>
        <dbReference type="Proteomes" id="UP000198310"/>
    </source>
</evidence>
<dbReference type="EMBL" id="FZNS01000020">
    <property type="protein sequence ID" value="SNS04500.1"/>
    <property type="molecule type" value="Genomic_DNA"/>
</dbReference>
<organism evidence="1 2">
    <name type="scientific">Hymenobacter mucosus</name>
    <dbReference type="NCBI Taxonomy" id="1411120"/>
    <lineage>
        <taxon>Bacteria</taxon>
        <taxon>Pseudomonadati</taxon>
        <taxon>Bacteroidota</taxon>
        <taxon>Cytophagia</taxon>
        <taxon>Cytophagales</taxon>
        <taxon>Hymenobacteraceae</taxon>
        <taxon>Hymenobacter</taxon>
    </lineage>
</organism>
<evidence type="ECO:0000313" key="1">
    <source>
        <dbReference type="EMBL" id="SNS04500.1"/>
    </source>
</evidence>
<sequence length="105" mass="11844">MSSKKLSTPDELGSYRAHKAYIRTFKYTPLNQFDRLLCIFGDRGQGTTGEVAYLKISESAYEAIARRFPIAERESNLFRSDFFPVTEVSSELIQEASAEAVPPTE</sequence>
<dbReference type="AlphaFoldDB" id="A0A239B9G5"/>
<keyword evidence="2" id="KW-1185">Reference proteome</keyword>
<reference evidence="2" key="1">
    <citation type="submission" date="2017-06" db="EMBL/GenBank/DDBJ databases">
        <authorList>
            <person name="Varghese N."/>
            <person name="Submissions S."/>
        </authorList>
    </citation>
    <scope>NUCLEOTIDE SEQUENCE [LARGE SCALE GENOMIC DNA]</scope>
    <source>
        <strain evidence="2">DSM 28041</strain>
    </source>
</reference>
<accession>A0A239B9G5</accession>
<gene>
    <name evidence="1" type="ORF">SAMN06269173_12014</name>
</gene>
<name>A0A239B9G5_9BACT</name>